<evidence type="ECO:0000313" key="3">
    <source>
        <dbReference type="Proteomes" id="UP000290288"/>
    </source>
</evidence>
<dbReference type="STRING" id="2316362.A0A4Q2D8E8"/>
<dbReference type="PANTHER" id="PTHR31912:SF34">
    <property type="entry name" value="NOTOCHORD-RELATED PROTEIN"/>
    <property type="match status" value="1"/>
</dbReference>
<feature type="region of interest" description="Disordered" evidence="1">
    <location>
        <begin position="315"/>
        <end position="386"/>
    </location>
</feature>
<accession>A0A4Q2D8E8</accession>
<protein>
    <submittedName>
        <fullName evidence="2">Uncharacterized protein</fullName>
    </submittedName>
</protein>
<dbReference type="OrthoDB" id="2246127at2759"/>
<sequence length="661" mass="73996">MSVHSEEVELVYDESTLDSNTGDEEATARRCHCLEDLFGLNKEWSPWPDKITFALDVLMHLPRSVFSEKQLDLFLWILRVLDVLQVPSVCSMKGFCNNVQKLYGIESIEYQGALGHRYYVNSLSQILAQAVASLFTAHASEFLKPYPDLVQDQVERPDQYRAPSVSKINSLYNPETQTAEPWTFSSEAGNPWREHAAGTRIFAFPIWLYCNDTSAGLPRAELQKEYNVLFLCTSNTAPLLEMLDGIVDQIMEAQEHGIWAWDCHLKEPVLIFPVVLALLGDNPMQSKLSSRIILRGRLFCQACWVEKGRSVFGGAPGGAGDADLDSGESAGAESGESTDNESGSGGEEGSLAPASPGSSVVRESSTVPRSTGLRPPAKSKPAVKTRVKKAKRVVIDSVSTIAHSISNFIRSYIEDAQHVDMKTKISKRWTATGIKDTYQLRFLEQLFGSYKNLCTEKAKTEALKHASASLPHNHKAMVNPVWRVKGLDAHSDTPVELLHVVLLGFVKYFWRDVIKNQLKDKSSKKELLATRLSCLDVSAIAQVAPFVLKDLVTPECYETWKSLSKLIPLLWQPEIQDLGGFLVQLEFEIEQFLLRTARWTGAWFNKPKFRILVHLPDHIRRFGPAILFAAEQFESFNAIIRAKRVHSNRQAPSCDIARAFA</sequence>
<comment type="caution">
    <text evidence="2">The sequence shown here is derived from an EMBL/GenBank/DDBJ whole genome shotgun (WGS) entry which is preliminary data.</text>
</comment>
<dbReference type="EMBL" id="SDEE01000688">
    <property type="protein sequence ID" value="RXW14525.1"/>
    <property type="molecule type" value="Genomic_DNA"/>
</dbReference>
<name>A0A4Q2D8E8_9AGAR</name>
<evidence type="ECO:0000313" key="2">
    <source>
        <dbReference type="EMBL" id="RXW14525.1"/>
    </source>
</evidence>
<dbReference type="Proteomes" id="UP000290288">
    <property type="component" value="Unassembled WGS sequence"/>
</dbReference>
<proteinExistence type="predicted"/>
<gene>
    <name evidence="2" type="ORF">EST38_g11326</name>
</gene>
<reference evidence="2 3" key="1">
    <citation type="submission" date="2019-01" db="EMBL/GenBank/DDBJ databases">
        <title>Draft genome sequence of Psathyrella aberdarensis IHI B618.</title>
        <authorList>
            <person name="Buettner E."/>
            <person name="Kellner H."/>
        </authorList>
    </citation>
    <scope>NUCLEOTIDE SEQUENCE [LARGE SCALE GENOMIC DNA]</scope>
    <source>
        <strain evidence="2 3">IHI B618</strain>
    </source>
</reference>
<organism evidence="2 3">
    <name type="scientific">Candolleomyces aberdarensis</name>
    <dbReference type="NCBI Taxonomy" id="2316362"/>
    <lineage>
        <taxon>Eukaryota</taxon>
        <taxon>Fungi</taxon>
        <taxon>Dikarya</taxon>
        <taxon>Basidiomycota</taxon>
        <taxon>Agaricomycotina</taxon>
        <taxon>Agaricomycetes</taxon>
        <taxon>Agaricomycetidae</taxon>
        <taxon>Agaricales</taxon>
        <taxon>Agaricineae</taxon>
        <taxon>Psathyrellaceae</taxon>
        <taxon>Candolleomyces</taxon>
    </lineage>
</organism>
<feature type="compositionally biased region" description="Low complexity" evidence="1">
    <location>
        <begin position="327"/>
        <end position="342"/>
    </location>
</feature>
<evidence type="ECO:0000256" key="1">
    <source>
        <dbReference type="SAM" id="MobiDB-lite"/>
    </source>
</evidence>
<keyword evidence="3" id="KW-1185">Reference proteome</keyword>
<dbReference type="AlphaFoldDB" id="A0A4Q2D8E8"/>
<feature type="compositionally biased region" description="Polar residues" evidence="1">
    <location>
        <begin position="356"/>
        <end position="369"/>
    </location>
</feature>
<dbReference type="PANTHER" id="PTHR31912">
    <property type="entry name" value="IP13529P"/>
    <property type="match status" value="1"/>
</dbReference>